<evidence type="ECO:0000313" key="1">
    <source>
        <dbReference type="EMBL" id="KAB2954421.1"/>
    </source>
</evidence>
<dbReference type="GO" id="GO:0009306">
    <property type="term" value="P:protein secretion"/>
    <property type="evidence" value="ECO:0007669"/>
    <property type="project" value="InterPro"/>
</dbReference>
<dbReference type="Proteomes" id="UP000468766">
    <property type="component" value="Unassembled WGS sequence"/>
</dbReference>
<dbReference type="GO" id="GO:0005886">
    <property type="term" value="C:plasma membrane"/>
    <property type="evidence" value="ECO:0007669"/>
    <property type="project" value="TreeGrafter"/>
</dbReference>
<dbReference type="PANTHER" id="PTHR30531">
    <property type="entry name" value="FLAGELLAR BIOSYNTHETIC PROTEIN FLHB"/>
    <property type="match status" value="1"/>
</dbReference>
<dbReference type="RefSeq" id="WP_151617867.1">
    <property type="nucleotide sequence ID" value="NZ_WBXO01000001.1"/>
</dbReference>
<reference evidence="1 2" key="1">
    <citation type="submission" date="2019-10" db="EMBL/GenBank/DDBJ databases">
        <title>Whole-genome sequence of the extremophile Heliorestis acidaminivorans DSM 24790.</title>
        <authorList>
            <person name="Kyndt J.A."/>
            <person name="Meyer T.E."/>
        </authorList>
    </citation>
    <scope>NUCLEOTIDE SEQUENCE [LARGE SCALE GENOMIC DNA]</scope>
    <source>
        <strain evidence="1 2">DSM 24790</strain>
    </source>
</reference>
<dbReference type="PANTHER" id="PTHR30531:SF12">
    <property type="entry name" value="FLAGELLAR BIOSYNTHETIC PROTEIN FLHB"/>
    <property type="match status" value="1"/>
</dbReference>
<accession>A0A6I0F346</accession>
<dbReference type="SUPFAM" id="SSF160544">
    <property type="entry name" value="EscU C-terminal domain-like"/>
    <property type="match status" value="1"/>
</dbReference>
<keyword evidence="2" id="KW-1185">Reference proteome</keyword>
<gene>
    <name evidence="1" type="ORF">F9B85_01680</name>
</gene>
<organism evidence="1 2">
    <name type="scientific">Heliorestis acidaminivorans</name>
    <dbReference type="NCBI Taxonomy" id="553427"/>
    <lineage>
        <taxon>Bacteria</taxon>
        <taxon>Bacillati</taxon>
        <taxon>Bacillota</taxon>
        <taxon>Clostridia</taxon>
        <taxon>Eubacteriales</taxon>
        <taxon>Heliobacteriaceae</taxon>
        <taxon>Heliorestis</taxon>
    </lineage>
</organism>
<proteinExistence type="predicted"/>
<dbReference type="EMBL" id="WBXO01000001">
    <property type="protein sequence ID" value="KAB2954421.1"/>
    <property type="molecule type" value="Genomic_DNA"/>
</dbReference>
<dbReference type="AlphaFoldDB" id="A0A6I0F346"/>
<dbReference type="OrthoDB" id="9810419at2"/>
<name>A0A6I0F346_9FIRM</name>
<evidence type="ECO:0000313" key="2">
    <source>
        <dbReference type="Proteomes" id="UP000468766"/>
    </source>
</evidence>
<dbReference type="Gene3D" id="3.40.1690.10">
    <property type="entry name" value="secretion proteins EscU"/>
    <property type="match status" value="1"/>
</dbReference>
<dbReference type="Pfam" id="PF01312">
    <property type="entry name" value="Bac_export_2"/>
    <property type="match status" value="1"/>
</dbReference>
<dbReference type="InterPro" id="IPR006135">
    <property type="entry name" value="T3SS_substrate_exporter"/>
</dbReference>
<protein>
    <submittedName>
        <fullName evidence="1">FhlB domain-containing protein</fullName>
    </submittedName>
</protein>
<comment type="caution">
    <text evidence="1">The sequence shown here is derived from an EMBL/GenBank/DDBJ whole genome shotgun (WGS) entry which is preliminary data.</text>
</comment>
<dbReference type="InterPro" id="IPR029025">
    <property type="entry name" value="T3SS_substrate_exporter_C"/>
</dbReference>
<sequence length="113" mass="13102">MEKDKDKQKDLLAVALRYNQAKEKSPRVVAVGRNYLAQRILEVAQKENIPIKKDASMSELLSKLDLGEEIPPELYQIVAELFAFIYRLEANYGEHKIEMLQKGNFSKDYKTKK</sequence>